<dbReference type="KEGG" id="pard:DN92_01825"/>
<reference evidence="1 2" key="1">
    <citation type="submission" date="2018-04" db="EMBL/GenBank/DDBJ databases">
        <title>Polynucleobacter sp. UK-Long2-W17 genome.</title>
        <authorList>
            <person name="Hahn M.W."/>
        </authorList>
    </citation>
    <scope>NUCLEOTIDE SEQUENCE [LARGE SCALE GENOMIC DNA]</scope>
    <source>
        <strain evidence="1 2">UK-Long2-W17</strain>
    </source>
</reference>
<dbReference type="AlphaFoldDB" id="A0A6M9PPW9"/>
<accession>A0A6M9PPW9</accession>
<dbReference type="SUPFAM" id="SSF46785">
    <property type="entry name" value="Winged helix' DNA-binding domain"/>
    <property type="match status" value="1"/>
</dbReference>
<dbReference type="RefSeq" id="WP_173959649.1">
    <property type="nucleotide sequence ID" value="NZ_CBCSCC010000014.1"/>
</dbReference>
<keyword evidence="2" id="KW-1185">Reference proteome</keyword>
<dbReference type="Proteomes" id="UP000501090">
    <property type="component" value="Chromosome"/>
</dbReference>
<dbReference type="InterPro" id="IPR036390">
    <property type="entry name" value="WH_DNA-bd_sf"/>
</dbReference>
<evidence type="ECO:0000313" key="2">
    <source>
        <dbReference type="Proteomes" id="UP000501090"/>
    </source>
</evidence>
<name>A0A6M9PPW9_9BURK</name>
<dbReference type="EMBL" id="CP028940">
    <property type="protein sequence ID" value="QKM59876.1"/>
    <property type="molecule type" value="Genomic_DNA"/>
</dbReference>
<proteinExistence type="predicted"/>
<sequence length="112" mass="12540">MKKPNAYIRFLNLVAVMTTKSKIRSLDSIEKLLLNQIMIDDDLGSLILVGDLLNLSSLGSQATLHGRLKNLHSIGYIELVEQEDGRKKRVTPTNQAYKRIALLSDCMVQATQ</sequence>
<organism evidence="1 2">
    <name type="scientific">Polynucleobacter arcticus</name>
    <dbReference type="NCBI Taxonomy" id="1743165"/>
    <lineage>
        <taxon>Bacteria</taxon>
        <taxon>Pseudomonadati</taxon>
        <taxon>Pseudomonadota</taxon>
        <taxon>Betaproteobacteria</taxon>
        <taxon>Burkholderiales</taxon>
        <taxon>Burkholderiaceae</taxon>
        <taxon>Polynucleobacter</taxon>
    </lineage>
</organism>
<protein>
    <recommendedName>
        <fullName evidence="3">Transcriptional regulator</fullName>
    </recommendedName>
</protein>
<evidence type="ECO:0008006" key="3">
    <source>
        <dbReference type="Google" id="ProtNLM"/>
    </source>
</evidence>
<gene>
    <name evidence="1" type="ORF">DN92_01825</name>
</gene>
<evidence type="ECO:0000313" key="1">
    <source>
        <dbReference type="EMBL" id="QKM59876.1"/>
    </source>
</evidence>